<dbReference type="EMBL" id="JANSHE010002150">
    <property type="protein sequence ID" value="KAJ2994886.1"/>
    <property type="molecule type" value="Genomic_DNA"/>
</dbReference>
<proteinExistence type="predicted"/>
<dbReference type="Proteomes" id="UP001144978">
    <property type="component" value="Unassembled WGS sequence"/>
</dbReference>
<gene>
    <name evidence="1" type="ORF">NUW54_g7478</name>
</gene>
<evidence type="ECO:0000313" key="2">
    <source>
        <dbReference type="Proteomes" id="UP001144978"/>
    </source>
</evidence>
<sequence>MGSGAAGIGAGGGPGAPSPTGAPGADASMPPGEGHQYRAKALYNYTASPDDPTEISFAKGDVLEILDKNGKWWQARKPDGTVGSEYFESIPRIITV</sequence>
<comment type="caution">
    <text evidence="1">The sequence shown here is derived from an EMBL/GenBank/DDBJ whole genome shotgun (WGS) entry which is preliminary data.</text>
</comment>
<evidence type="ECO:0000313" key="1">
    <source>
        <dbReference type="EMBL" id="KAJ2994886.1"/>
    </source>
</evidence>
<organism evidence="1 2">
    <name type="scientific">Trametes sanguinea</name>
    <dbReference type="NCBI Taxonomy" id="158606"/>
    <lineage>
        <taxon>Eukaryota</taxon>
        <taxon>Fungi</taxon>
        <taxon>Dikarya</taxon>
        <taxon>Basidiomycota</taxon>
        <taxon>Agaricomycotina</taxon>
        <taxon>Agaricomycetes</taxon>
        <taxon>Polyporales</taxon>
        <taxon>Polyporaceae</taxon>
        <taxon>Trametes</taxon>
    </lineage>
</organism>
<protein>
    <submittedName>
        <fullName evidence="1">Uncharacterized protein</fullName>
    </submittedName>
</protein>
<reference evidence="1" key="1">
    <citation type="submission" date="2022-08" db="EMBL/GenBank/DDBJ databases">
        <title>Genome Sequence of Pycnoporus sanguineus.</title>
        <authorList>
            <person name="Buettner E."/>
        </authorList>
    </citation>
    <scope>NUCLEOTIDE SEQUENCE</scope>
    <source>
        <strain evidence="1">CG-C14</strain>
    </source>
</reference>
<keyword evidence="2" id="KW-1185">Reference proteome</keyword>
<name>A0ACC1PN00_9APHY</name>
<accession>A0ACC1PN00</accession>